<dbReference type="Proteomes" id="UP000037395">
    <property type="component" value="Unassembled WGS sequence"/>
</dbReference>
<comment type="caution">
    <text evidence="2">The sequence shown here is derived from an EMBL/GenBank/DDBJ whole genome shotgun (WGS) entry which is preliminary data.</text>
</comment>
<proteinExistence type="predicted"/>
<dbReference type="Proteomes" id="UP000610124">
    <property type="component" value="Unassembled WGS sequence"/>
</dbReference>
<dbReference type="KEGG" id="kau:B6264_30025"/>
<dbReference type="AlphaFoldDB" id="A0A1E7NE28"/>
<gene>
    <name evidence="1" type="ORF">GCM10010502_61810</name>
    <name evidence="2" type="ORF">HS99_0017765</name>
</gene>
<sequence>MPILFEFRTEARPDNGLIEVYDSDAYLTNSEAVRQSWDTVVAGTGTQIYLRSLQSIAPAEILVRVWDGPAPADSTWIAEGERSTVLDSPTGEVVIRAFAPDIAGHFQLPRSGVYEGRVSWKGRHEAAAQEAGLHAELSTAEQQSPADTDTIWAAHREVLETYRIDLWWTSESEDDEDEE</sequence>
<dbReference type="OrthoDB" id="4302906at2"/>
<protein>
    <submittedName>
        <fullName evidence="2">Uncharacterized protein</fullName>
    </submittedName>
</protein>
<keyword evidence="3" id="KW-1185">Reference proteome</keyword>
<reference evidence="1" key="5">
    <citation type="submission" date="2020-09" db="EMBL/GenBank/DDBJ databases">
        <authorList>
            <person name="Sun Q."/>
            <person name="Ohkuma M."/>
        </authorList>
    </citation>
    <scope>NUCLEOTIDE SEQUENCE</scope>
    <source>
        <strain evidence="1">JCM 4434</strain>
    </source>
</reference>
<evidence type="ECO:0000313" key="2">
    <source>
        <dbReference type="EMBL" id="OEV38961.1"/>
    </source>
</evidence>
<dbReference type="GeneID" id="97489129"/>
<organism evidence="2 3">
    <name type="scientific">Kitasatospora aureofaciens</name>
    <name type="common">Streptomyces aureofaciens</name>
    <dbReference type="NCBI Taxonomy" id="1894"/>
    <lineage>
        <taxon>Bacteria</taxon>
        <taxon>Bacillati</taxon>
        <taxon>Actinomycetota</taxon>
        <taxon>Actinomycetes</taxon>
        <taxon>Kitasatosporales</taxon>
        <taxon>Streptomycetaceae</taxon>
        <taxon>Kitasatospora</taxon>
    </lineage>
</organism>
<reference evidence="2" key="3">
    <citation type="submission" date="2016-08" db="EMBL/GenBank/DDBJ databases">
        <title>Sequencing, Assembly and Comparative Genomics of S. aureofaciens ATCC 10762.</title>
        <authorList>
            <person name="Gradnigo J.S."/>
            <person name="Johnson N."/>
            <person name="Somerville G.A."/>
        </authorList>
    </citation>
    <scope>NUCLEOTIDE SEQUENCE [LARGE SCALE GENOMIC DNA]</scope>
    <source>
        <strain evidence="2">ATCC 10762</strain>
    </source>
</reference>
<evidence type="ECO:0000313" key="1">
    <source>
        <dbReference type="EMBL" id="GGU99071.1"/>
    </source>
</evidence>
<dbReference type="RefSeq" id="WP_050366105.1">
    <property type="nucleotide sequence ID" value="NZ_BMUB01000022.1"/>
</dbReference>
<evidence type="ECO:0000313" key="3">
    <source>
        <dbReference type="Proteomes" id="UP000037395"/>
    </source>
</evidence>
<reference evidence="3" key="4">
    <citation type="submission" date="2016-08" db="EMBL/GenBank/DDBJ databases">
        <title>Sequencing, assembly and comparative genomics of S. aureofaciens ATCC 10762.</title>
        <authorList>
            <person name="Gradnigo J.S."/>
            <person name="Johnson N."/>
            <person name="Somerville G.A."/>
        </authorList>
    </citation>
    <scope>NUCLEOTIDE SEQUENCE [LARGE SCALE GENOMIC DNA]</scope>
    <source>
        <strain evidence="3">ATCC 10762 / DSM 40127 / CCM 3239 / JCM 4008 / LMG 5968 / NBRC 12843 / NCIMB 8234 / A-377</strain>
    </source>
</reference>
<dbReference type="EMBL" id="BMUB01000022">
    <property type="protein sequence ID" value="GGU99071.1"/>
    <property type="molecule type" value="Genomic_DNA"/>
</dbReference>
<reference evidence="2 3" key="2">
    <citation type="submission" date="2014-07" db="EMBL/GenBank/DDBJ databases">
        <authorList>
            <person name="Zhang J.E."/>
            <person name="Yang H."/>
            <person name="Guo J."/>
            <person name="Deng Z."/>
            <person name="Luo H."/>
            <person name="Luo M."/>
            <person name="Zhao B."/>
        </authorList>
    </citation>
    <scope>NUCLEOTIDE SEQUENCE [LARGE SCALE GENOMIC DNA]</scope>
    <source>
        <strain evidence="2">ATCC 10762</strain>
        <strain evidence="3">ATCC 10762 / DSM 40127 / CCM 3239 / JCM 4008 / LMG 5968 / NBRC 12843 / NCIMB 8234 / A-377</strain>
    </source>
</reference>
<name>A0A1E7NE28_KITAU</name>
<dbReference type="EMBL" id="JPRF03000002">
    <property type="protein sequence ID" value="OEV38961.1"/>
    <property type="molecule type" value="Genomic_DNA"/>
</dbReference>
<reference evidence="1" key="1">
    <citation type="journal article" date="2014" name="Int. J. Syst. Evol. Microbiol.">
        <title>Complete genome sequence of Corynebacterium casei LMG S-19264T (=DSM 44701T), isolated from a smear-ripened cheese.</title>
        <authorList>
            <consortium name="US DOE Joint Genome Institute (JGI-PGF)"/>
            <person name="Walter F."/>
            <person name="Albersmeier A."/>
            <person name="Kalinowski J."/>
            <person name="Ruckert C."/>
        </authorList>
    </citation>
    <scope>NUCLEOTIDE SEQUENCE</scope>
    <source>
        <strain evidence="1">JCM 4434</strain>
    </source>
</reference>
<accession>A0A8H9LX65</accession>
<accession>A0A1E7NE28</accession>